<protein>
    <recommendedName>
        <fullName evidence="1">F-box domain-containing protein</fullName>
    </recommendedName>
</protein>
<organism evidence="2 3">
    <name type="scientific">Ascobolus immersus RN42</name>
    <dbReference type="NCBI Taxonomy" id="1160509"/>
    <lineage>
        <taxon>Eukaryota</taxon>
        <taxon>Fungi</taxon>
        <taxon>Dikarya</taxon>
        <taxon>Ascomycota</taxon>
        <taxon>Pezizomycotina</taxon>
        <taxon>Pezizomycetes</taxon>
        <taxon>Pezizales</taxon>
        <taxon>Ascobolaceae</taxon>
        <taxon>Ascobolus</taxon>
    </lineage>
</organism>
<sequence>MSTIFRPFREINSHVRASNPERNVNQRVRHSQSATDKYLQALWAAETSTHDKPLPRPSSFEKYLFLTEVAGPKLTKVEIHDGADPAVYRRITNPTRPILNLPNEILHQIAVFAPTLEAYINLGKVSRRFNRVVSSPTTQKLFAAEWIGSHLNGVTVKAKLAEVIFTFLCESGTELLRFEHELGYKEAYTQLVNPGEATADLKFRDPIIALVSSSSHGWNIKQSRYRRAVWEEDRLRKVFNQTNRFRMKLGGSYTYTHTIRLKNDDKNPHDKNLHALSSEPDSSDWLLKYYQLRSRQPELGGSWGLEDVYCVSCLLERWPGETYFLEKVKERVEGGRDTERGFEVEVTDIRGFECFGNGFLTRQDQPRAK</sequence>
<dbReference type="PROSITE" id="PS50181">
    <property type="entry name" value="FBOX"/>
    <property type="match status" value="1"/>
</dbReference>
<dbReference type="Proteomes" id="UP000275078">
    <property type="component" value="Unassembled WGS sequence"/>
</dbReference>
<gene>
    <name evidence="2" type="ORF">BJ508DRAFT_332999</name>
</gene>
<evidence type="ECO:0000313" key="3">
    <source>
        <dbReference type="Proteomes" id="UP000275078"/>
    </source>
</evidence>
<dbReference type="InterPro" id="IPR036047">
    <property type="entry name" value="F-box-like_dom_sf"/>
</dbReference>
<evidence type="ECO:0000313" key="2">
    <source>
        <dbReference type="EMBL" id="RPA74508.1"/>
    </source>
</evidence>
<dbReference type="InterPro" id="IPR001810">
    <property type="entry name" value="F-box_dom"/>
</dbReference>
<proteinExistence type="predicted"/>
<dbReference type="SUPFAM" id="SSF81383">
    <property type="entry name" value="F-box domain"/>
    <property type="match status" value="1"/>
</dbReference>
<evidence type="ECO:0000259" key="1">
    <source>
        <dbReference type="PROSITE" id="PS50181"/>
    </source>
</evidence>
<dbReference type="AlphaFoldDB" id="A0A3N4HPT2"/>
<reference evidence="2 3" key="1">
    <citation type="journal article" date="2018" name="Nat. Ecol. Evol.">
        <title>Pezizomycetes genomes reveal the molecular basis of ectomycorrhizal truffle lifestyle.</title>
        <authorList>
            <person name="Murat C."/>
            <person name="Payen T."/>
            <person name="Noel B."/>
            <person name="Kuo A."/>
            <person name="Morin E."/>
            <person name="Chen J."/>
            <person name="Kohler A."/>
            <person name="Krizsan K."/>
            <person name="Balestrini R."/>
            <person name="Da Silva C."/>
            <person name="Montanini B."/>
            <person name="Hainaut M."/>
            <person name="Levati E."/>
            <person name="Barry K.W."/>
            <person name="Belfiori B."/>
            <person name="Cichocki N."/>
            <person name="Clum A."/>
            <person name="Dockter R.B."/>
            <person name="Fauchery L."/>
            <person name="Guy J."/>
            <person name="Iotti M."/>
            <person name="Le Tacon F."/>
            <person name="Lindquist E.A."/>
            <person name="Lipzen A."/>
            <person name="Malagnac F."/>
            <person name="Mello A."/>
            <person name="Molinier V."/>
            <person name="Miyauchi S."/>
            <person name="Poulain J."/>
            <person name="Riccioni C."/>
            <person name="Rubini A."/>
            <person name="Sitrit Y."/>
            <person name="Splivallo R."/>
            <person name="Traeger S."/>
            <person name="Wang M."/>
            <person name="Zifcakova L."/>
            <person name="Wipf D."/>
            <person name="Zambonelli A."/>
            <person name="Paolocci F."/>
            <person name="Nowrousian M."/>
            <person name="Ottonello S."/>
            <person name="Baldrian P."/>
            <person name="Spatafora J.W."/>
            <person name="Henrissat B."/>
            <person name="Nagy L.G."/>
            <person name="Aury J.M."/>
            <person name="Wincker P."/>
            <person name="Grigoriev I.V."/>
            <person name="Bonfante P."/>
            <person name="Martin F.M."/>
        </authorList>
    </citation>
    <scope>NUCLEOTIDE SEQUENCE [LARGE SCALE GENOMIC DNA]</scope>
    <source>
        <strain evidence="2 3">RN42</strain>
    </source>
</reference>
<dbReference type="EMBL" id="ML119788">
    <property type="protein sequence ID" value="RPA74508.1"/>
    <property type="molecule type" value="Genomic_DNA"/>
</dbReference>
<feature type="domain" description="F-box" evidence="1">
    <location>
        <begin position="95"/>
        <end position="145"/>
    </location>
</feature>
<accession>A0A3N4HPT2</accession>
<keyword evidence="3" id="KW-1185">Reference proteome</keyword>
<dbReference type="Pfam" id="PF00646">
    <property type="entry name" value="F-box"/>
    <property type="match status" value="1"/>
</dbReference>
<name>A0A3N4HPT2_ASCIM</name>